<evidence type="ECO:0000256" key="5">
    <source>
        <dbReference type="ARBA" id="ARBA00022827"/>
    </source>
</evidence>
<dbReference type="InterPro" id="IPR017927">
    <property type="entry name" value="FAD-bd_FR_type"/>
</dbReference>
<dbReference type="Gene3D" id="3.10.20.30">
    <property type="match status" value="1"/>
</dbReference>
<dbReference type="CDD" id="cd00207">
    <property type="entry name" value="fer2"/>
    <property type="match status" value="1"/>
</dbReference>
<dbReference type="PROSITE" id="PS51085">
    <property type="entry name" value="2FE2S_FER_2"/>
    <property type="match status" value="1"/>
</dbReference>
<dbReference type="EMBL" id="VFFF01000002">
    <property type="protein sequence ID" value="TNY31448.1"/>
    <property type="molecule type" value="Genomic_DNA"/>
</dbReference>
<evidence type="ECO:0000256" key="9">
    <source>
        <dbReference type="ARBA" id="ARBA00061434"/>
    </source>
</evidence>
<dbReference type="PROSITE" id="PS00197">
    <property type="entry name" value="2FE2S_FER_1"/>
    <property type="match status" value="1"/>
</dbReference>
<dbReference type="OrthoDB" id="9796486at2"/>
<dbReference type="PROSITE" id="PS51384">
    <property type="entry name" value="FAD_FR"/>
    <property type="match status" value="1"/>
</dbReference>
<organism evidence="12 13">
    <name type="scientific">Pelagovum pacificum</name>
    <dbReference type="NCBI Taxonomy" id="2588711"/>
    <lineage>
        <taxon>Bacteria</taxon>
        <taxon>Pseudomonadati</taxon>
        <taxon>Pseudomonadota</taxon>
        <taxon>Alphaproteobacteria</taxon>
        <taxon>Rhodobacterales</taxon>
        <taxon>Paracoccaceae</taxon>
        <taxon>Pelagovum</taxon>
    </lineage>
</organism>
<keyword evidence="6" id="KW-0560">Oxidoreductase</keyword>
<dbReference type="InterPro" id="IPR001041">
    <property type="entry name" value="2Fe-2S_ferredoxin-type"/>
</dbReference>
<dbReference type="GO" id="GO:0051537">
    <property type="term" value="F:2 iron, 2 sulfur cluster binding"/>
    <property type="evidence" value="ECO:0007669"/>
    <property type="project" value="UniProtKB-KW"/>
</dbReference>
<reference evidence="12 13" key="1">
    <citation type="submission" date="2019-06" db="EMBL/GenBank/DDBJ databases">
        <title>Genome of new Rhodobacteraceae sp. SM1903.</title>
        <authorList>
            <person name="Ren X."/>
        </authorList>
    </citation>
    <scope>NUCLEOTIDE SEQUENCE [LARGE SCALE GENOMIC DNA]</scope>
    <source>
        <strain evidence="12 13">SM1903</strain>
    </source>
</reference>
<evidence type="ECO:0000259" key="11">
    <source>
        <dbReference type="PROSITE" id="PS51384"/>
    </source>
</evidence>
<dbReference type="Proteomes" id="UP000314011">
    <property type="component" value="Unassembled WGS sequence"/>
</dbReference>
<dbReference type="SUPFAM" id="SSF52343">
    <property type="entry name" value="Ferredoxin reductase-like, C-terminal NADP-linked domain"/>
    <property type="match status" value="1"/>
</dbReference>
<evidence type="ECO:0000256" key="6">
    <source>
        <dbReference type="ARBA" id="ARBA00023002"/>
    </source>
</evidence>
<dbReference type="RefSeq" id="WP_140196438.1">
    <property type="nucleotide sequence ID" value="NZ_CP065915.1"/>
</dbReference>
<dbReference type="Gene3D" id="3.40.50.80">
    <property type="entry name" value="Nucleotide-binding domain of ferredoxin-NADP reductase (FNR) module"/>
    <property type="match status" value="1"/>
</dbReference>
<comment type="caution">
    <text evidence="12">The sequence shown here is derived from an EMBL/GenBank/DDBJ whole genome shotgun (WGS) entry which is preliminary data.</text>
</comment>
<keyword evidence="2" id="KW-0285">Flavoprotein</keyword>
<dbReference type="InterPro" id="IPR050415">
    <property type="entry name" value="MRET"/>
</dbReference>
<comment type="cofactor">
    <cofactor evidence="1">
        <name>FAD</name>
        <dbReference type="ChEBI" id="CHEBI:57692"/>
    </cofactor>
</comment>
<sequence>MNDLSSFPSRTIWNDSEMLECVSIIPEVPDTATFAFRAPSGALFDFLPGQFLTLEVPVPGGPVHRTWTISSSPSRPRSLSITAKAQGASVATRWLLDNLKPGMRLKAIGPAGRFSHLHHESDKYLFISAGSGITPMMAMTTYMYDLGTEPDVVFVNCARRPSEIIFRERLEHMASRVPGIDLKWVIEQPDRFHPWTGLQGRMNQLILGLVAPDYLEREVFCCGPEPFMTAVREALAGLGFDMDRFHQESFSAPVGTELPLPEDVVPDEDTKAEIHFAASGSSTTCSETDTILAATRNAGLNIPSGCTFGVCGTCKIKKIAGEVHMVHNGGISEDDIADGYILACCSHAIGSVTIDV</sequence>
<evidence type="ECO:0000256" key="8">
    <source>
        <dbReference type="ARBA" id="ARBA00023014"/>
    </source>
</evidence>
<feature type="domain" description="2Fe-2S ferredoxin-type" evidence="10">
    <location>
        <begin position="272"/>
        <end position="356"/>
    </location>
</feature>
<dbReference type="AlphaFoldDB" id="A0A5C5G9L7"/>
<keyword evidence="8" id="KW-0411">Iron-sulfur</keyword>
<keyword evidence="3" id="KW-0001">2Fe-2S</keyword>
<evidence type="ECO:0000256" key="2">
    <source>
        <dbReference type="ARBA" id="ARBA00022630"/>
    </source>
</evidence>
<dbReference type="GO" id="GO:0016491">
    <property type="term" value="F:oxidoreductase activity"/>
    <property type="evidence" value="ECO:0007669"/>
    <property type="project" value="UniProtKB-KW"/>
</dbReference>
<feature type="domain" description="FAD-binding FR-type" evidence="11">
    <location>
        <begin position="14"/>
        <end position="117"/>
    </location>
</feature>
<dbReference type="PANTHER" id="PTHR47354">
    <property type="entry name" value="NADH OXIDOREDUCTASE HCR"/>
    <property type="match status" value="1"/>
</dbReference>
<gene>
    <name evidence="12" type="ORF">FHY64_15650</name>
</gene>
<dbReference type="PANTHER" id="PTHR47354:SF6">
    <property type="entry name" value="NADH OXIDOREDUCTASE HCR"/>
    <property type="match status" value="1"/>
</dbReference>
<dbReference type="GO" id="GO:0046872">
    <property type="term" value="F:metal ion binding"/>
    <property type="evidence" value="ECO:0007669"/>
    <property type="project" value="UniProtKB-KW"/>
</dbReference>
<comment type="similarity">
    <text evidence="9">In the N-terminal section; belongs to the FAD-binding oxidoreductase type 6 family.</text>
</comment>
<keyword evidence="4" id="KW-0479">Metal-binding</keyword>
<dbReference type="Pfam" id="PF00111">
    <property type="entry name" value="Fer2"/>
    <property type="match status" value="1"/>
</dbReference>
<dbReference type="InterPro" id="IPR006058">
    <property type="entry name" value="2Fe2S_fd_BS"/>
</dbReference>
<evidence type="ECO:0000313" key="13">
    <source>
        <dbReference type="Proteomes" id="UP000314011"/>
    </source>
</evidence>
<dbReference type="InterPro" id="IPR039261">
    <property type="entry name" value="FNR_nucleotide-bd"/>
</dbReference>
<evidence type="ECO:0000256" key="4">
    <source>
        <dbReference type="ARBA" id="ARBA00022723"/>
    </source>
</evidence>
<name>A0A5C5G9L7_9RHOB</name>
<evidence type="ECO:0000313" key="12">
    <source>
        <dbReference type="EMBL" id="TNY31448.1"/>
    </source>
</evidence>
<keyword evidence="13" id="KW-1185">Reference proteome</keyword>
<proteinExistence type="inferred from homology"/>
<dbReference type="PRINTS" id="PR00410">
    <property type="entry name" value="PHEHYDRXLASE"/>
</dbReference>
<dbReference type="InterPro" id="IPR012675">
    <property type="entry name" value="Beta-grasp_dom_sf"/>
</dbReference>
<dbReference type="Gene3D" id="2.40.30.10">
    <property type="entry name" value="Translation factors"/>
    <property type="match status" value="1"/>
</dbReference>
<evidence type="ECO:0000256" key="1">
    <source>
        <dbReference type="ARBA" id="ARBA00001974"/>
    </source>
</evidence>
<dbReference type="SUPFAM" id="SSF63380">
    <property type="entry name" value="Riboflavin synthase domain-like"/>
    <property type="match status" value="1"/>
</dbReference>
<evidence type="ECO:0000256" key="7">
    <source>
        <dbReference type="ARBA" id="ARBA00023004"/>
    </source>
</evidence>
<evidence type="ECO:0000259" key="10">
    <source>
        <dbReference type="PROSITE" id="PS51085"/>
    </source>
</evidence>
<keyword evidence="5" id="KW-0274">FAD</keyword>
<accession>A0A5C5G9L7</accession>
<dbReference type="InterPro" id="IPR008333">
    <property type="entry name" value="Cbr1-like_FAD-bd_dom"/>
</dbReference>
<dbReference type="Pfam" id="PF00175">
    <property type="entry name" value="NAD_binding_1"/>
    <property type="match status" value="1"/>
</dbReference>
<dbReference type="Pfam" id="PF00970">
    <property type="entry name" value="FAD_binding_6"/>
    <property type="match status" value="1"/>
</dbReference>
<dbReference type="InterPro" id="IPR036010">
    <property type="entry name" value="2Fe-2S_ferredoxin-like_sf"/>
</dbReference>
<dbReference type="InterPro" id="IPR001433">
    <property type="entry name" value="OxRdtase_FAD/NAD-bd"/>
</dbReference>
<dbReference type="CDD" id="cd06215">
    <property type="entry name" value="FNR_iron_sulfur_binding_1"/>
    <property type="match status" value="1"/>
</dbReference>
<protein>
    <submittedName>
        <fullName evidence="12">Hybrid-cluster NAD(P)-dependent oxidoreductase</fullName>
    </submittedName>
</protein>
<keyword evidence="7" id="KW-0408">Iron</keyword>
<dbReference type="SUPFAM" id="SSF54292">
    <property type="entry name" value="2Fe-2S ferredoxin-like"/>
    <property type="match status" value="1"/>
</dbReference>
<evidence type="ECO:0000256" key="3">
    <source>
        <dbReference type="ARBA" id="ARBA00022714"/>
    </source>
</evidence>
<dbReference type="InterPro" id="IPR017938">
    <property type="entry name" value="Riboflavin_synthase-like_b-brl"/>
</dbReference>